<dbReference type="KEGG" id="rei:IE4771_PE00091"/>
<dbReference type="CDD" id="cd00009">
    <property type="entry name" value="AAA"/>
    <property type="match status" value="1"/>
</dbReference>
<sequence length="324" mass="36441">MEGFSLIGRGTADRDKTLKERQTRVDQFFESNEQRAETYFVTAELEKAVDVALTLGRPLLLTGEPGSGKTLAAFWVASKLGLPKDHFHEFQVRSDSRAIDICYNFDAVSWFRQSQIASAPVEKSDYIEPRELGLAFGWREPEMTLPHVVLIDEIDKAPRDFPNDLLLELDQMKFKILETGRVIGPPAVRPIIIITSNSERRLPDPFLRRCITHHIEITFDTVKEILKARLAAYRKKVPGGAKDQDLVQAGATFYSGLSALEGRLSRKPTVAEFWQWLILASEYPDSTTVDLVSTLSTPRGPMIEKLPRINALFVPSDLKVVSNG</sequence>
<organism evidence="2 3">
    <name type="scientific">Rhizobium etli bv. mimosae str. IE4771</name>
    <dbReference type="NCBI Taxonomy" id="1432050"/>
    <lineage>
        <taxon>Bacteria</taxon>
        <taxon>Pseudomonadati</taxon>
        <taxon>Pseudomonadota</taxon>
        <taxon>Alphaproteobacteria</taxon>
        <taxon>Hyphomicrobiales</taxon>
        <taxon>Rhizobiaceae</taxon>
        <taxon>Rhizobium/Agrobacterium group</taxon>
        <taxon>Rhizobium</taxon>
    </lineage>
</organism>
<dbReference type="HOGENOM" id="CLU_051820_2_1_5"/>
<keyword evidence="2" id="KW-0614">Plasmid</keyword>
<dbReference type="GO" id="GO:0016887">
    <property type="term" value="F:ATP hydrolysis activity"/>
    <property type="evidence" value="ECO:0007669"/>
    <property type="project" value="InterPro"/>
</dbReference>
<gene>
    <name evidence="2" type="ORF">IE4771_PE00091</name>
</gene>
<dbReference type="GO" id="GO:0005524">
    <property type="term" value="F:ATP binding"/>
    <property type="evidence" value="ECO:0007669"/>
    <property type="project" value="InterPro"/>
</dbReference>
<proteinExistence type="predicted"/>
<dbReference type="Gene3D" id="3.40.50.300">
    <property type="entry name" value="P-loop containing nucleotide triphosphate hydrolases"/>
    <property type="match status" value="1"/>
</dbReference>
<dbReference type="Pfam" id="PF00004">
    <property type="entry name" value="AAA"/>
    <property type="match status" value="1"/>
</dbReference>
<dbReference type="Proteomes" id="UP000027180">
    <property type="component" value="Plasmid pRetIE4771e"/>
</dbReference>
<dbReference type="AlphaFoldDB" id="A0A060IC40"/>
<dbReference type="SUPFAM" id="SSF52540">
    <property type="entry name" value="P-loop containing nucleoside triphosphate hydrolases"/>
    <property type="match status" value="1"/>
</dbReference>
<geneLocation type="plasmid" evidence="2 3">
    <name>pRetIE4771e</name>
</geneLocation>
<protein>
    <submittedName>
        <fullName evidence="2">ATPase domain-containing protein</fullName>
    </submittedName>
</protein>
<dbReference type="InterPro" id="IPR003959">
    <property type="entry name" value="ATPase_AAA_core"/>
</dbReference>
<dbReference type="EMBL" id="CP006991">
    <property type="protein sequence ID" value="AIC31317.1"/>
    <property type="molecule type" value="Genomic_DNA"/>
</dbReference>
<accession>A0A060IC40</accession>
<evidence type="ECO:0000313" key="2">
    <source>
        <dbReference type="EMBL" id="AIC31317.1"/>
    </source>
</evidence>
<feature type="domain" description="ATPase AAA-type core" evidence="1">
    <location>
        <begin position="59"/>
        <end position="217"/>
    </location>
</feature>
<dbReference type="InterPro" id="IPR027417">
    <property type="entry name" value="P-loop_NTPase"/>
</dbReference>
<name>A0A060IC40_RHIET</name>
<reference evidence="2 3" key="1">
    <citation type="submission" date="2013-12" db="EMBL/GenBank/DDBJ databases">
        <title>Complete genome sequence of Rhizobium etli bv. mimosae IE4771.</title>
        <authorList>
            <person name="Bustos P."/>
            <person name="Santamaria R.I."/>
            <person name="Lozano L."/>
            <person name="Ormeno-Orrillo E."/>
            <person name="Rogel M.A."/>
            <person name="Romero D."/>
            <person name="Cevallos M.A."/>
            <person name="Martinez-Romero E."/>
            <person name="Gonzalez V."/>
        </authorList>
    </citation>
    <scope>NUCLEOTIDE SEQUENCE [LARGE SCALE GENOMIC DNA]</scope>
    <source>
        <strain evidence="2 3">IE4771</strain>
        <plasmid evidence="3">Plasmid pRetIE4771e</plasmid>
    </source>
</reference>
<evidence type="ECO:0000259" key="1">
    <source>
        <dbReference type="Pfam" id="PF00004"/>
    </source>
</evidence>
<evidence type="ECO:0000313" key="3">
    <source>
        <dbReference type="Proteomes" id="UP000027180"/>
    </source>
</evidence>
<dbReference type="OrthoDB" id="9783370at2"/>